<gene>
    <name evidence="1" type="ORF">CAMGR0001_2137</name>
</gene>
<accession>C8PFH9</accession>
<organism evidence="1 2">
    <name type="scientific">Campylobacter gracilis RM3268</name>
    <dbReference type="NCBI Taxonomy" id="553220"/>
    <lineage>
        <taxon>Bacteria</taxon>
        <taxon>Pseudomonadati</taxon>
        <taxon>Campylobacterota</taxon>
        <taxon>Epsilonproteobacteria</taxon>
        <taxon>Campylobacterales</taxon>
        <taxon>Campylobacteraceae</taxon>
        <taxon>Campylobacter</taxon>
    </lineage>
</organism>
<reference evidence="1 2" key="1">
    <citation type="submission" date="2009-07" db="EMBL/GenBank/DDBJ databases">
        <authorList>
            <person name="Madupu R."/>
            <person name="Sebastian Y."/>
            <person name="Durkin A.S."/>
            <person name="Torralba M."/>
            <person name="Methe B."/>
            <person name="Sutton G.G."/>
            <person name="Strausberg R.L."/>
            <person name="Nelson K.E."/>
        </authorList>
    </citation>
    <scope>NUCLEOTIDE SEQUENCE [LARGE SCALE GENOMIC DNA]</scope>
    <source>
        <strain evidence="1 2">RM3268</strain>
    </source>
</reference>
<dbReference type="Proteomes" id="UP000005709">
    <property type="component" value="Unassembled WGS sequence"/>
</dbReference>
<dbReference type="EMBL" id="ACYG01000014">
    <property type="protein sequence ID" value="EEV18445.1"/>
    <property type="molecule type" value="Genomic_DNA"/>
</dbReference>
<protein>
    <submittedName>
        <fullName evidence="1">Uncharacterized protein</fullName>
    </submittedName>
</protein>
<keyword evidence="2" id="KW-1185">Reference proteome</keyword>
<dbReference type="AlphaFoldDB" id="C8PFH9"/>
<name>C8PFH9_9BACT</name>
<evidence type="ECO:0000313" key="2">
    <source>
        <dbReference type="Proteomes" id="UP000005709"/>
    </source>
</evidence>
<dbReference type="RefSeq" id="WP_005870019.1">
    <property type="nucleotide sequence ID" value="NZ_ACYG01000014.1"/>
</dbReference>
<sequence length="40" mass="4796">MGLKDFRKAFRAYRTRVGIDKHTKFSSFAKFVNARKKEMK</sequence>
<comment type="caution">
    <text evidence="1">The sequence shown here is derived from an EMBL/GenBank/DDBJ whole genome shotgun (WGS) entry which is preliminary data.</text>
</comment>
<proteinExistence type="predicted"/>
<evidence type="ECO:0000313" key="1">
    <source>
        <dbReference type="EMBL" id="EEV18445.1"/>
    </source>
</evidence>